<dbReference type="Pfam" id="PF01190">
    <property type="entry name" value="Pollen_Ole_e_1"/>
    <property type="match status" value="1"/>
</dbReference>
<name>A0A9R0HQV4_SPIOL</name>
<evidence type="ECO:0000256" key="1">
    <source>
        <dbReference type="SAM" id="MobiDB-lite"/>
    </source>
</evidence>
<dbReference type="Proteomes" id="UP000813463">
    <property type="component" value="Chromosome 1"/>
</dbReference>
<dbReference type="PROSITE" id="PS51257">
    <property type="entry name" value="PROKAR_LIPOPROTEIN"/>
    <property type="match status" value="1"/>
</dbReference>
<dbReference type="KEGG" id="soe:110774938"/>
<dbReference type="PANTHER" id="PTHR47273:SF4">
    <property type="entry name" value="EXPRESSED PROTEIN"/>
    <property type="match status" value="1"/>
</dbReference>
<dbReference type="RefSeq" id="XP_021835229.1">
    <property type="nucleotide sequence ID" value="XM_021979537.2"/>
</dbReference>
<evidence type="ECO:0000313" key="4">
    <source>
        <dbReference type="RefSeq" id="XP_021835229.1"/>
    </source>
</evidence>
<dbReference type="GeneID" id="110774938"/>
<feature type="signal peptide" evidence="2">
    <location>
        <begin position="1"/>
        <end position="25"/>
    </location>
</feature>
<gene>
    <name evidence="4" type="primary">LOC110774938</name>
</gene>
<protein>
    <submittedName>
        <fullName evidence="4">Vegetative cell wall protein gp1</fullName>
    </submittedName>
</protein>
<evidence type="ECO:0000313" key="3">
    <source>
        <dbReference type="Proteomes" id="UP000813463"/>
    </source>
</evidence>
<dbReference type="PANTHER" id="PTHR47273">
    <property type="entry name" value="EXPRESSED PROTEIN"/>
    <property type="match status" value="1"/>
</dbReference>
<reference evidence="3" key="1">
    <citation type="journal article" date="2021" name="Nat. Commun.">
        <title>Genomic analyses provide insights into spinach domestication and the genetic basis of agronomic traits.</title>
        <authorList>
            <person name="Cai X."/>
            <person name="Sun X."/>
            <person name="Xu C."/>
            <person name="Sun H."/>
            <person name="Wang X."/>
            <person name="Ge C."/>
            <person name="Zhang Z."/>
            <person name="Wang Q."/>
            <person name="Fei Z."/>
            <person name="Jiao C."/>
            <person name="Wang Q."/>
        </authorList>
    </citation>
    <scope>NUCLEOTIDE SEQUENCE [LARGE SCALE GENOMIC DNA]</scope>
    <source>
        <strain evidence="3">cv. Varoflay</strain>
    </source>
</reference>
<feature type="chain" id="PRO_5040241977" evidence="2">
    <location>
        <begin position="26"/>
        <end position="384"/>
    </location>
</feature>
<reference evidence="4" key="2">
    <citation type="submission" date="2025-08" db="UniProtKB">
        <authorList>
            <consortium name="RefSeq"/>
        </authorList>
    </citation>
    <scope>IDENTIFICATION</scope>
    <source>
        <tissue evidence="4">Leaf</tissue>
    </source>
</reference>
<sequence>MMGGFRNCWPLSLVIFILSVSCCTARHHHQKHSAVIVGAVFCDTCFQDDLSKAGSHHIPGATVAVECAQGSSRPAFYQEAKTDQQGNFKVQLPFSISKHVKKIEGCTVKLVKSSDPYCAVASTATSSPIHLKNRKGKKHIFSAGFFSFKPLKQPGLCSQQRSQLNSLQDFLNPLNPTLPTTPNPQIPTLPTPNPPTSTNPYTPIMPNLPNLPPLPSLPPLPKLPSLPLLPPFPSTNPDASLGSYKDSKVGNGLLTQPQQFFPPIIPPVFAPPQGPIPLPPNPLQPAPLLPNPFQPPPSPLIPNPFQPPTPPPSLLPPIPPLPTLPLVPGLTPVPSPPPPASLFPFPPIFPFPGTPSPPASSFPFPRMPPLFPGFPPAKGKKVNP</sequence>
<proteinExistence type="predicted"/>
<organism evidence="3 4">
    <name type="scientific">Spinacia oleracea</name>
    <name type="common">Spinach</name>
    <dbReference type="NCBI Taxonomy" id="3562"/>
    <lineage>
        <taxon>Eukaryota</taxon>
        <taxon>Viridiplantae</taxon>
        <taxon>Streptophyta</taxon>
        <taxon>Embryophyta</taxon>
        <taxon>Tracheophyta</taxon>
        <taxon>Spermatophyta</taxon>
        <taxon>Magnoliopsida</taxon>
        <taxon>eudicotyledons</taxon>
        <taxon>Gunneridae</taxon>
        <taxon>Pentapetalae</taxon>
        <taxon>Caryophyllales</taxon>
        <taxon>Chenopodiaceae</taxon>
        <taxon>Chenopodioideae</taxon>
        <taxon>Anserineae</taxon>
        <taxon>Spinacia</taxon>
    </lineage>
</organism>
<dbReference type="AlphaFoldDB" id="A0A9R0HQV4"/>
<evidence type="ECO:0000256" key="2">
    <source>
        <dbReference type="SAM" id="SignalP"/>
    </source>
</evidence>
<keyword evidence="2" id="KW-0732">Signal</keyword>
<keyword evidence="3" id="KW-1185">Reference proteome</keyword>
<dbReference type="OrthoDB" id="1935547at2759"/>
<feature type="region of interest" description="Disordered" evidence="1">
    <location>
        <begin position="174"/>
        <end position="200"/>
    </location>
</feature>
<accession>A0A9R0HQV4</accession>
<feature type="compositionally biased region" description="Pro residues" evidence="1">
    <location>
        <begin position="179"/>
        <end position="197"/>
    </location>
</feature>